<dbReference type="EMBL" id="JAFDVD010000003">
    <property type="protein sequence ID" value="MBM6399003.1"/>
    <property type="molecule type" value="Genomic_DNA"/>
</dbReference>
<name>A0ABS2CGK1_9MICO</name>
<feature type="region of interest" description="Disordered" evidence="1">
    <location>
        <begin position="508"/>
        <end position="527"/>
    </location>
</feature>
<evidence type="ECO:0000259" key="2">
    <source>
        <dbReference type="SMART" id="SM00507"/>
    </source>
</evidence>
<evidence type="ECO:0000256" key="1">
    <source>
        <dbReference type="SAM" id="MobiDB-lite"/>
    </source>
</evidence>
<keyword evidence="3" id="KW-0378">Hydrolase</keyword>
<accession>A0ABS2CGK1</accession>
<dbReference type="Gene3D" id="1.10.30.50">
    <property type="match status" value="1"/>
</dbReference>
<keyword evidence="4" id="KW-1185">Reference proteome</keyword>
<keyword evidence="3" id="KW-0255">Endonuclease</keyword>
<protein>
    <submittedName>
        <fullName evidence="3">HNH endonuclease</fullName>
    </submittedName>
</protein>
<dbReference type="RefSeq" id="WP_204129492.1">
    <property type="nucleotide sequence ID" value="NZ_JAFDVD010000003.1"/>
</dbReference>
<feature type="domain" description="HNH nuclease" evidence="2">
    <location>
        <begin position="367"/>
        <end position="418"/>
    </location>
</feature>
<proteinExistence type="predicted"/>
<dbReference type="CDD" id="cd00085">
    <property type="entry name" value="HNHc"/>
    <property type="match status" value="1"/>
</dbReference>
<keyword evidence="3" id="KW-0540">Nuclease</keyword>
<gene>
    <name evidence="3" type="ORF">JQN70_01220</name>
</gene>
<sequence length="527" mass="56963">MSTRAGVVQSTSEALECAVRSLDAAVHDPRATLSREDWLALVGRCQSLVNRIVAVQDLAVAAASRFESVWDEDGTLGTVEHGPGRVALDAADLLALGLGASHHQAQARVEAAVRRTGLEPVPVEVSERPRPTGLGALHEAMRAGRLDAVRAGVVADELAEVPAEVAEAVLAALEPHLDAEPAAALRRRTRRILGRLSPDLLRRRAQRARRETGLRRWVAEPGVDAWYGTFPSEESAAAWSAVDRLARQYVTDGTCSSIEQARGRALTDLVVQHVDLTFQVVLTTPVDSSSVAAPTVPSDAVAGRPDDLVQVHGIRPSEPVLVERGWLQRVLADPTTDVVTRPCHPATGALLDPSGSLAREAYRPTEALVSLVKARDGRCRFPGCSVAARFCDVDHVRPWPLGPTASTNLMCLCRRHHRIKQSPGWRVRLRHDGTAEWTDHGGRDRTTHPLDALEQVVLSAETEDPLPAGAPEASGLGADLPSVLEEACERTLQQHDIAMRHRYALAIREDGTGRHRTRAPDPTAPPF</sequence>
<comment type="caution">
    <text evidence="3">The sequence shown here is derived from an EMBL/GenBank/DDBJ whole genome shotgun (WGS) entry which is preliminary data.</text>
</comment>
<dbReference type="GO" id="GO:0004519">
    <property type="term" value="F:endonuclease activity"/>
    <property type="evidence" value="ECO:0007669"/>
    <property type="project" value="UniProtKB-KW"/>
</dbReference>
<dbReference type="Proteomes" id="UP001430172">
    <property type="component" value="Unassembled WGS sequence"/>
</dbReference>
<dbReference type="InterPro" id="IPR003615">
    <property type="entry name" value="HNH_nuc"/>
</dbReference>
<organism evidence="3 4">
    <name type="scientific">Phycicoccus sonneratiae</name>
    <dbReference type="NCBI Taxonomy" id="2807628"/>
    <lineage>
        <taxon>Bacteria</taxon>
        <taxon>Bacillati</taxon>
        <taxon>Actinomycetota</taxon>
        <taxon>Actinomycetes</taxon>
        <taxon>Micrococcales</taxon>
        <taxon>Intrasporangiaceae</taxon>
        <taxon>Phycicoccus</taxon>
    </lineage>
</organism>
<evidence type="ECO:0000313" key="3">
    <source>
        <dbReference type="EMBL" id="MBM6399003.1"/>
    </source>
</evidence>
<dbReference type="SMART" id="SM00507">
    <property type="entry name" value="HNHc"/>
    <property type="match status" value="1"/>
</dbReference>
<reference evidence="3" key="1">
    <citation type="submission" date="2021-02" db="EMBL/GenBank/DDBJ databases">
        <title>Phycicoccus sp. MQZ13P-5T, whole genome shotgun sequence.</title>
        <authorList>
            <person name="Tuo L."/>
        </authorList>
    </citation>
    <scope>NUCLEOTIDE SEQUENCE</scope>
    <source>
        <strain evidence="3">MQZ13P-5</strain>
    </source>
</reference>
<evidence type="ECO:0000313" key="4">
    <source>
        <dbReference type="Proteomes" id="UP001430172"/>
    </source>
</evidence>